<dbReference type="RefSeq" id="WP_130274499.1">
    <property type="nucleotide sequence ID" value="NZ_SGXG01000001.1"/>
</dbReference>
<dbReference type="InterPro" id="IPR001647">
    <property type="entry name" value="HTH_TetR"/>
</dbReference>
<evidence type="ECO:0000256" key="2">
    <source>
        <dbReference type="PROSITE-ProRule" id="PRU00335"/>
    </source>
</evidence>
<dbReference type="InterPro" id="IPR036271">
    <property type="entry name" value="Tet_transcr_reg_TetR-rel_C_sf"/>
</dbReference>
<proteinExistence type="predicted"/>
<protein>
    <submittedName>
        <fullName evidence="4">TetR family transcriptional regulator</fullName>
    </submittedName>
</protein>
<evidence type="ECO:0000313" key="4">
    <source>
        <dbReference type="EMBL" id="RZS95390.1"/>
    </source>
</evidence>
<gene>
    <name evidence="4" type="ORF">BC751_0913</name>
</gene>
<dbReference type="Gene3D" id="1.10.357.10">
    <property type="entry name" value="Tetracycline Repressor, domain 2"/>
    <property type="match status" value="1"/>
</dbReference>
<keyword evidence="1 2" id="KW-0238">DNA-binding</keyword>
<sequence length="199" mass="22832">MKEKKDELIVQDIINGAKKLMQQYGLKKTTMEDIAKAAGKSKSTLYYYFKDKEEIFDRVINLEIDEFFQTVKITVNKQADAISMLKAYIVTKVKTLRDKTNLYSFAIENDLQGRINKEFTNLRNRYDNEERKLIGSILTKGVESKLFTNEITPEIDTLSELLVSCIRGVEMDIIAHNKNKALADKADLLVEILIKGIGR</sequence>
<dbReference type="PANTHER" id="PTHR43479">
    <property type="entry name" value="ACREF/ENVCD OPERON REPRESSOR-RELATED"/>
    <property type="match status" value="1"/>
</dbReference>
<dbReference type="PANTHER" id="PTHR43479:SF11">
    <property type="entry name" value="ACREF_ENVCD OPERON REPRESSOR-RELATED"/>
    <property type="match status" value="1"/>
</dbReference>
<dbReference type="AlphaFoldDB" id="A0A4Q7P7D8"/>
<dbReference type="GO" id="GO:0003677">
    <property type="term" value="F:DNA binding"/>
    <property type="evidence" value="ECO:0007669"/>
    <property type="project" value="UniProtKB-UniRule"/>
</dbReference>
<name>A0A4Q7P7D8_9BACT</name>
<dbReference type="Proteomes" id="UP000292209">
    <property type="component" value="Unassembled WGS sequence"/>
</dbReference>
<dbReference type="InterPro" id="IPR050624">
    <property type="entry name" value="HTH-type_Tx_Regulator"/>
</dbReference>
<feature type="domain" description="HTH tetR-type" evidence="3">
    <location>
        <begin position="7"/>
        <end position="67"/>
    </location>
</feature>
<evidence type="ECO:0000313" key="5">
    <source>
        <dbReference type="Proteomes" id="UP000292209"/>
    </source>
</evidence>
<dbReference type="PROSITE" id="PS50977">
    <property type="entry name" value="HTH_TETR_2"/>
    <property type="match status" value="1"/>
</dbReference>
<dbReference type="SUPFAM" id="SSF48498">
    <property type="entry name" value="Tetracyclin repressor-like, C-terminal domain"/>
    <property type="match status" value="1"/>
</dbReference>
<evidence type="ECO:0000259" key="3">
    <source>
        <dbReference type="PROSITE" id="PS50977"/>
    </source>
</evidence>
<feature type="DNA-binding region" description="H-T-H motif" evidence="2">
    <location>
        <begin position="30"/>
        <end position="49"/>
    </location>
</feature>
<evidence type="ECO:0000256" key="1">
    <source>
        <dbReference type="ARBA" id="ARBA00023125"/>
    </source>
</evidence>
<reference evidence="4 5" key="1">
    <citation type="submission" date="2019-02" db="EMBL/GenBank/DDBJ databases">
        <title>Genomic Encyclopedia of Archaeal and Bacterial Type Strains, Phase II (KMG-II): from individual species to whole genera.</title>
        <authorList>
            <person name="Goeker M."/>
        </authorList>
    </citation>
    <scope>NUCLEOTIDE SEQUENCE [LARGE SCALE GENOMIC DNA]</scope>
    <source>
        <strain evidence="4 5">DSM 21411</strain>
    </source>
</reference>
<dbReference type="PRINTS" id="PR00455">
    <property type="entry name" value="HTHTETR"/>
</dbReference>
<dbReference type="Pfam" id="PF00440">
    <property type="entry name" value="TetR_N"/>
    <property type="match status" value="1"/>
</dbReference>
<keyword evidence="5" id="KW-1185">Reference proteome</keyword>
<dbReference type="EMBL" id="SGXG01000001">
    <property type="protein sequence ID" value="RZS95390.1"/>
    <property type="molecule type" value="Genomic_DNA"/>
</dbReference>
<dbReference type="SUPFAM" id="SSF46689">
    <property type="entry name" value="Homeodomain-like"/>
    <property type="match status" value="1"/>
</dbReference>
<organism evidence="4 5">
    <name type="scientific">Cecembia calidifontis</name>
    <dbReference type="NCBI Taxonomy" id="1187080"/>
    <lineage>
        <taxon>Bacteria</taxon>
        <taxon>Pseudomonadati</taxon>
        <taxon>Bacteroidota</taxon>
        <taxon>Cytophagia</taxon>
        <taxon>Cytophagales</taxon>
        <taxon>Cyclobacteriaceae</taxon>
        <taxon>Cecembia</taxon>
    </lineage>
</organism>
<comment type="caution">
    <text evidence="4">The sequence shown here is derived from an EMBL/GenBank/DDBJ whole genome shotgun (WGS) entry which is preliminary data.</text>
</comment>
<accession>A0A4Q7P7D8</accession>
<dbReference type="InterPro" id="IPR009057">
    <property type="entry name" value="Homeodomain-like_sf"/>
</dbReference>
<dbReference type="OrthoDB" id="9789566at2"/>
<dbReference type="Gene3D" id="1.10.10.60">
    <property type="entry name" value="Homeodomain-like"/>
    <property type="match status" value="1"/>
</dbReference>